<evidence type="ECO:0000256" key="8">
    <source>
        <dbReference type="HAMAP-Rule" id="MF_00158"/>
    </source>
</evidence>
<dbReference type="GO" id="GO:0005829">
    <property type="term" value="C:cytosol"/>
    <property type="evidence" value="ECO:0007669"/>
    <property type="project" value="TreeGrafter"/>
</dbReference>
<keyword evidence="4 8" id="KW-0566">Pantothenate biosynthesis</keyword>
<evidence type="ECO:0000256" key="4">
    <source>
        <dbReference type="ARBA" id="ARBA00022655"/>
    </source>
</evidence>
<keyword evidence="8" id="KW-0963">Cytoplasm</keyword>
<evidence type="ECO:0000256" key="3">
    <source>
        <dbReference type="ARBA" id="ARBA00022598"/>
    </source>
</evidence>
<dbReference type="Pfam" id="PF02569">
    <property type="entry name" value="Pantoate_ligase"/>
    <property type="match status" value="1"/>
</dbReference>
<dbReference type="Proteomes" id="UP000824124">
    <property type="component" value="Unassembled WGS sequence"/>
</dbReference>
<evidence type="ECO:0000313" key="10">
    <source>
        <dbReference type="Proteomes" id="UP000824124"/>
    </source>
</evidence>
<accession>A0A9D1KYP0</accession>
<feature type="binding site" evidence="8">
    <location>
        <begin position="147"/>
        <end position="150"/>
    </location>
    <ligand>
        <name>ATP</name>
        <dbReference type="ChEBI" id="CHEBI:30616"/>
    </ligand>
</feature>
<dbReference type="InterPro" id="IPR042176">
    <property type="entry name" value="Pantoate_ligase_C"/>
</dbReference>
<dbReference type="InterPro" id="IPR003721">
    <property type="entry name" value="Pantoate_ligase"/>
</dbReference>
<evidence type="ECO:0000313" key="9">
    <source>
        <dbReference type="EMBL" id="HIU10559.1"/>
    </source>
</evidence>
<dbReference type="Gene3D" id="3.40.50.620">
    <property type="entry name" value="HUPs"/>
    <property type="match status" value="1"/>
</dbReference>
<proteinExistence type="inferred from homology"/>
<comment type="caution">
    <text evidence="9">The sequence shown here is derived from an EMBL/GenBank/DDBJ whole genome shotgun (WGS) entry which is preliminary data.</text>
</comment>
<feature type="binding site" evidence="8">
    <location>
        <position position="61"/>
    </location>
    <ligand>
        <name>(R)-pantoate</name>
        <dbReference type="ChEBI" id="CHEBI:15980"/>
    </ligand>
</feature>
<dbReference type="EMBL" id="DVMH01000024">
    <property type="protein sequence ID" value="HIU10559.1"/>
    <property type="molecule type" value="Genomic_DNA"/>
</dbReference>
<protein>
    <recommendedName>
        <fullName evidence="8">Pantothenate synthetase</fullName>
        <shortName evidence="8">PS</shortName>
        <ecNumber evidence="8">6.3.2.1</ecNumber>
    </recommendedName>
    <alternativeName>
        <fullName evidence="8">Pantoate--beta-alanine ligase</fullName>
    </alternativeName>
    <alternativeName>
        <fullName evidence="8">Pantoate-activating enzyme</fullName>
    </alternativeName>
</protein>
<keyword evidence="5 8" id="KW-0547">Nucleotide-binding</keyword>
<comment type="pathway">
    <text evidence="1 8">Cofactor biosynthesis; (R)-pantothenate biosynthesis; (R)-pantothenate from (R)-pantoate and beta-alanine: step 1/1.</text>
</comment>
<dbReference type="HAMAP" id="MF_00158">
    <property type="entry name" value="PanC"/>
    <property type="match status" value="1"/>
</dbReference>
<evidence type="ECO:0000256" key="7">
    <source>
        <dbReference type="ARBA" id="ARBA00048258"/>
    </source>
</evidence>
<comment type="function">
    <text evidence="8">Catalyzes the condensation of pantoate with beta-alanine in an ATP-dependent reaction via a pantoyl-adenylate intermediate.</text>
</comment>
<dbReference type="CDD" id="cd00560">
    <property type="entry name" value="PanC"/>
    <property type="match status" value="1"/>
</dbReference>
<organism evidence="9 10">
    <name type="scientific">Candidatus Avidehalobacter gallistercoris</name>
    <dbReference type="NCBI Taxonomy" id="2840694"/>
    <lineage>
        <taxon>Bacteria</taxon>
        <taxon>Bacillati</taxon>
        <taxon>Bacillota</taxon>
        <taxon>Clostridia</taxon>
        <taxon>Eubacteriales</taxon>
        <taxon>Peptococcaceae</taxon>
        <taxon>Peptococcaceae incertae sedis</taxon>
        <taxon>Candidatus Avidehalobacter</taxon>
    </lineage>
</organism>
<dbReference type="EC" id="6.3.2.1" evidence="8"/>
<feature type="binding site" evidence="8">
    <location>
        <position position="61"/>
    </location>
    <ligand>
        <name>beta-alanine</name>
        <dbReference type="ChEBI" id="CHEBI:57966"/>
    </ligand>
</feature>
<name>A0A9D1KYP0_9FIRM</name>
<feature type="active site" description="Proton donor" evidence="8">
    <location>
        <position position="37"/>
    </location>
</feature>
<dbReference type="InterPro" id="IPR014729">
    <property type="entry name" value="Rossmann-like_a/b/a_fold"/>
</dbReference>
<dbReference type="PANTHER" id="PTHR21299">
    <property type="entry name" value="CYTIDYLATE KINASE/PANTOATE-BETA-ALANINE LIGASE"/>
    <property type="match status" value="1"/>
</dbReference>
<dbReference type="Gene3D" id="3.30.1300.10">
    <property type="entry name" value="Pantoate-beta-alanine ligase, C-terminal domain"/>
    <property type="match status" value="1"/>
</dbReference>
<evidence type="ECO:0000256" key="2">
    <source>
        <dbReference type="ARBA" id="ARBA00009256"/>
    </source>
</evidence>
<comment type="miscellaneous">
    <text evidence="8">The reaction proceeds by a bi uni uni bi ping pong mechanism.</text>
</comment>
<feature type="binding site" evidence="8">
    <location>
        <position position="176"/>
    </location>
    <ligand>
        <name>ATP</name>
        <dbReference type="ChEBI" id="CHEBI:30616"/>
    </ligand>
</feature>
<dbReference type="SUPFAM" id="SSF52374">
    <property type="entry name" value="Nucleotidylyl transferase"/>
    <property type="match status" value="1"/>
</dbReference>
<comment type="subunit">
    <text evidence="8">Homodimer.</text>
</comment>
<reference evidence="9" key="1">
    <citation type="submission" date="2020-10" db="EMBL/GenBank/DDBJ databases">
        <authorList>
            <person name="Gilroy R."/>
        </authorList>
    </citation>
    <scope>NUCLEOTIDE SEQUENCE</scope>
    <source>
        <strain evidence="9">2830</strain>
    </source>
</reference>
<dbReference type="GO" id="GO:0005524">
    <property type="term" value="F:ATP binding"/>
    <property type="evidence" value="ECO:0007669"/>
    <property type="project" value="UniProtKB-KW"/>
</dbReference>
<keyword evidence="3 8" id="KW-0436">Ligase</keyword>
<evidence type="ECO:0000256" key="1">
    <source>
        <dbReference type="ARBA" id="ARBA00004990"/>
    </source>
</evidence>
<keyword evidence="6 8" id="KW-0067">ATP-binding</keyword>
<evidence type="ECO:0000256" key="6">
    <source>
        <dbReference type="ARBA" id="ARBA00022840"/>
    </source>
</evidence>
<comment type="catalytic activity">
    <reaction evidence="7 8">
        <text>(R)-pantoate + beta-alanine + ATP = (R)-pantothenate + AMP + diphosphate + H(+)</text>
        <dbReference type="Rhea" id="RHEA:10912"/>
        <dbReference type="ChEBI" id="CHEBI:15378"/>
        <dbReference type="ChEBI" id="CHEBI:15980"/>
        <dbReference type="ChEBI" id="CHEBI:29032"/>
        <dbReference type="ChEBI" id="CHEBI:30616"/>
        <dbReference type="ChEBI" id="CHEBI:33019"/>
        <dbReference type="ChEBI" id="CHEBI:57966"/>
        <dbReference type="ChEBI" id="CHEBI:456215"/>
        <dbReference type="EC" id="6.3.2.1"/>
    </reaction>
</comment>
<comment type="subcellular location">
    <subcellularLocation>
        <location evidence="8">Cytoplasm</location>
    </subcellularLocation>
</comment>
<dbReference type="GO" id="GO:0004592">
    <property type="term" value="F:pantoate-beta-alanine ligase activity"/>
    <property type="evidence" value="ECO:0007669"/>
    <property type="project" value="UniProtKB-UniRule"/>
</dbReference>
<feature type="binding site" evidence="8">
    <location>
        <begin position="184"/>
        <end position="187"/>
    </location>
    <ligand>
        <name>ATP</name>
        <dbReference type="ChEBI" id="CHEBI:30616"/>
    </ligand>
</feature>
<reference evidence="9" key="2">
    <citation type="journal article" date="2021" name="PeerJ">
        <title>Extensive microbial diversity within the chicken gut microbiome revealed by metagenomics and culture.</title>
        <authorList>
            <person name="Gilroy R."/>
            <person name="Ravi A."/>
            <person name="Getino M."/>
            <person name="Pursley I."/>
            <person name="Horton D.L."/>
            <person name="Alikhan N.F."/>
            <person name="Baker D."/>
            <person name="Gharbi K."/>
            <person name="Hall N."/>
            <person name="Watson M."/>
            <person name="Adriaenssens E.M."/>
            <person name="Foster-Nyarko E."/>
            <person name="Jarju S."/>
            <person name="Secka A."/>
            <person name="Antonio M."/>
            <person name="Oren A."/>
            <person name="Chaudhuri R.R."/>
            <person name="La Ragione R."/>
            <person name="Hildebrand F."/>
            <person name="Pallen M.J."/>
        </authorList>
    </citation>
    <scope>NUCLEOTIDE SEQUENCE</scope>
    <source>
        <strain evidence="9">2830</strain>
    </source>
</reference>
<dbReference type="FunFam" id="3.40.50.620:FF:000013">
    <property type="entry name" value="Pantothenate synthetase"/>
    <property type="match status" value="1"/>
</dbReference>
<comment type="similarity">
    <text evidence="2 8">Belongs to the pantothenate synthetase family.</text>
</comment>
<dbReference type="FunFam" id="3.30.1300.10:FF:000001">
    <property type="entry name" value="Pantothenate synthetase"/>
    <property type="match status" value="1"/>
</dbReference>
<dbReference type="PANTHER" id="PTHR21299:SF1">
    <property type="entry name" value="PANTOATE--BETA-ALANINE LIGASE"/>
    <property type="match status" value="1"/>
</dbReference>
<dbReference type="NCBIfam" id="TIGR00018">
    <property type="entry name" value="panC"/>
    <property type="match status" value="1"/>
</dbReference>
<dbReference type="AlphaFoldDB" id="A0A9D1KYP0"/>
<sequence>MKLVKTVAEMQELGRLWRAEGKKVGLVPTMGYLHEGHLTLAKEAVANNDLTVMSVFVNPIQFGANEDLDVYPRDLAGDIAKAESVGVDYVFAPEARDMYPKGFAASINLTGVTETLCGQSRPGHFQGVCVVITKLFNLVQPANAYFGQKDGQQLAVLKKLAKDFNMPVKINGVPIVREADGLAKSSRNVYLDEECRRQALVLSQSLAVAKRLYDGGERDAEVIKAAVRAHIETAPLADIEYIEIVDALTMQPVARPEQQVMLALAVRFKTTRLIDNILLGEEV</sequence>
<gene>
    <name evidence="8" type="primary">panC</name>
    <name evidence="9" type="ORF">IAB00_04845</name>
</gene>
<feature type="binding site" evidence="8">
    <location>
        <begin position="30"/>
        <end position="37"/>
    </location>
    <ligand>
        <name>ATP</name>
        <dbReference type="ChEBI" id="CHEBI:30616"/>
    </ligand>
</feature>
<dbReference type="GO" id="GO:0015940">
    <property type="term" value="P:pantothenate biosynthetic process"/>
    <property type="evidence" value="ECO:0007669"/>
    <property type="project" value="UniProtKB-UniRule"/>
</dbReference>
<evidence type="ECO:0000256" key="5">
    <source>
        <dbReference type="ARBA" id="ARBA00022741"/>
    </source>
</evidence>
<feature type="binding site" evidence="8">
    <location>
        <position position="153"/>
    </location>
    <ligand>
        <name>(R)-pantoate</name>
        <dbReference type="ChEBI" id="CHEBI:15980"/>
    </ligand>
</feature>